<accession>C6SD05</accession>
<evidence type="ECO:0000313" key="1">
    <source>
        <dbReference type="EMBL" id="CBA06565.1"/>
    </source>
</evidence>
<sequence length="33" mass="3816">MPSEAFRRHFACSSSGMRQAFLIKKMTFHADLL</sequence>
<name>C6SD05_NEIME</name>
<proteinExistence type="predicted"/>
<protein>
    <submittedName>
        <fullName evidence="1">Uncharacterized protein</fullName>
    </submittedName>
</protein>
<organism evidence="1">
    <name type="scientific">Neisseria meningitidis alpha153</name>
    <dbReference type="NCBI Taxonomy" id="663926"/>
    <lineage>
        <taxon>Bacteria</taxon>
        <taxon>Pseudomonadati</taxon>
        <taxon>Pseudomonadota</taxon>
        <taxon>Betaproteobacteria</taxon>
        <taxon>Neisseriales</taxon>
        <taxon>Neisseriaceae</taxon>
        <taxon>Neisseria</taxon>
    </lineage>
</organism>
<gene>
    <name evidence="1" type="ORF">NME_1173</name>
</gene>
<reference evidence="1" key="1">
    <citation type="journal article" date="2008" name="Proc. Natl. Acad. Sci. U.S.A.">
        <title>Whole-genome comparison of disease and carriage strains provides insights into virulence evolution in Neisseria meningitidis.</title>
        <authorList>
            <person name="Schoen C."/>
            <person name="Blom J."/>
            <person name="Claus H."/>
            <person name="Schramm-Glueck A."/>
            <person name="Brandt P."/>
            <person name="Mueller T."/>
            <person name="Goesmann A."/>
            <person name="Joseph B."/>
            <person name="Konietzny S."/>
            <person name="Kurzai O."/>
            <person name="Schmitt C."/>
            <person name="Friedrich T."/>
            <person name="Linke B."/>
            <person name="Vogel U."/>
            <person name="Frosch M."/>
        </authorList>
    </citation>
    <scope>NUCLEOTIDE SEQUENCE</scope>
    <source>
        <strain evidence="1">Alpha153</strain>
    </source>
</reference>
<dbReference type="EMBL" id="AM889137">
    <property type="protein sequence ID" value="CBA06565.1"/>
    <property type="molecule type" value="Genomic_DNA"/>
</dbReference>
<dbReference type="AlphaFoldDB" id="C6SD05"/>